<dbReference type="OMA" id="DIQAYYI"/>
<dbReference type="FunFam" id="3.30.420.40:FF:000153">
    <property type="entry name" value="Putative fructokinase"/>
    <property type="match status" value="1"/>
</dbReference>
<dbReference type="CDD" id="cd24067">
    <property type="entry name" value="ASKHA_NBD_ROK_BsFRK-like"/>
    <property type="match status" value="1"/>
</dbReference>
<sequence>MPSEMAFGGIEAGGTTFVASLAVGDPTNVVDYKRFPTTSSPEETYQTALDWFAQTGKPIGALGIATFGPVCLNRASASYGQIGATPKKGWRQYNILSFLSSKLPNVPIGIDTDVNAAALAELQYGTGRGANLHSLAYITVGTGVGVGLCVDGKSLIGMSHAEAGHIRVPRHESDPKDTFQGVCPSHGDCVEGLASATAIAARLSIHESALPAVPDSDPVWDLVGYYLGQLCASICLMVSPERIVLGGGVPQRACLLASVEKHFVASINGYVDVPSGYIRKSALSVGPGVVGSQEVAYRAYHSKQG</sequence>
<dbReference type="FunFam" id="3.30.420.40:FF:000136">
    <property type="entry name" value="Putative fructokinase"/>
    <property type="match status" value="1"/>
</dbReference>
<evidence type="ECO:0000256" key="6">
    <source>
        <dbReference type="ARBA" id="ARBA00022777"/>
    </source>
</evidence>
<dbReference type="EC" id="2.7.1.4" evidence="11"/>
<comment type="cofactor">
    <cofactor evidence="1">
        <name>Mg(2+)</name>
        <dbReference type="ChEBI" id="CHEBI:18420"/>
    </cofactor>
</comment>
<dbReference type="AlphaFoldDB" id="A0A0G4IUR8"/>
<protein>
    <recommendedName>
        <fullName evidence="11">fructokinase</fullName>
        <ecNumber evidence="11">2.7.1.4</ecNumber>
    </recommendedName>
</protein>
<dbReference type="OrthoDB" id="10260668at2759"/>
<gene>
    <name evidence="13" type="ORF">PBRA_007202</name>
</gene>
<keyword evidence="8" id="KW-0067">ATP-binding</keyword>
<proteinExistence type="inferred from homology"/>
<organism evidence="13 14">
    <name type="scientific">Plasmodiophora brassicae</name>
    <name type="common">Clubroot disease agent</name>
    <dbReference type="NCBI Taxonomy" id="37360"/>
    <lineage>
        <taxon>Eukaryota</taxon>
        <taxon>Sar</taxon>
        <taxon>Rhizaria</taxon>
        <taxon>Endomyxa</taxon>
        <taxon>Phytomyxea</taxon>
        <taxon>Plasmodiophorida</taxon>
        <taxon>Plasmodiophoridae</taxon>
        <taxon>Plasmodiophora</taxon>
    </lineage>
</organism>
<evidence type="ECO:0000256" key="2">
    <source>
        <dbReference type="ARBA" id="ARBA00006479"/>
    </source>
</evidence>
<comment type="catalytic activity">
    <reaction evidence="12">
        <text>D-fructose + ATP = D-fructose 6-phosphate + ADP + H(+)</text>
        <dbReference type="Rhea" id="RHEA:16125"/>
        <dbReference type="ChEBI" id="CHEBI:15378"/>
        <dbReference type="ChEBI" id="CHEBI:30616"/>
        <dbReference type="ChEBI" id="CHEBI:37721"/>
        <dbReference type="ChEBI" id="CHEBI:61527"/>
        <dbReference type="ChEBI" id="CHEBI:456216"/>
        <dbReference type="EC" id="2.7.1.4"/>
    </reaction>
</comment>
<evidence type="ECO:0000256" key="11">
    <source>
        <dbReference type="ARBA" id="ARBA00038887"/>
    </source>
</evidence>
<dbReference type="InterPro" id="IPR049874">
    <property type="entry name" value="ROK_cs"/>
</dbReference>
<dbReference type="SUPFAM" id="SSF53067">
    <property type="entry name" value="Actin-like ATPase domain"/>
    <property type="match status" value="1"/>
</dbReference>
<dbReference type="InterPro" id="IPR000600">
    <property type="entry name" value="ROK"/>
</dbReference>
<dbReference type="Proteomes" id="UP000039324">
    <property type="component" value="Unassembled WGS sequence"/>
</dbReference>
<dbReference type="PANTHER" id="PTHR42742">
    <property type="entry name" value="TRANSCRIPTIONAL REPRESSOR MPRA"/>
    <property type="match status" value="1"/>
</dbReference>
<evidence type="ECO:0000256" key="9">
    <source>
        <dbReference type="ARBA" id="ARBA00022842"/>
    </source>
</evidence>
<evidence type="ECO:0000256" key="12">
    <source>
        <dbReference type="ARBA" id="ARBA00048451"/>
    </source>
</evidence>
<evidence type="ECO:0000256" key="1">
    <source>
        <dbReference type="ARBA" id="ARBA00001946"/>
    </source>
</evidence>
<evidence type="ECO:0000256" key="4">
    <source>
        <dbReference type="ARBA" id="ARBA00022723"/>
    </source>
</evidence>
<keyword evidence="4" id="KW-0479">Metal-binding</keyword>
<keyword evidence="9" id="KW-0460">Magnesium</keyword>
<dbReference type="Gene3D" id="3.30.420.40">
    <property type="match status" value="2"/>
</dbReference>
<name>A0A0G4IUR8_PLABS</name>
<evidence type="ECO:0000256" key="7">
    <source>
        <dbReference type="ARBA" id="ARBA00022833"/>
    </source>
</evidence>
<evidence type="ECO:0000313" key="14">
    <source>
        <dbReference type="Proteomes" id="UP000039324"/>
    </source>
</evidence>
<dbReference type="GO" id="GO:0005524">
    <property type="term" value="F:ATP binding"/>
    <property type="evidence" value="ECO:0007669"/>
    <property type="project" value="UniProtKB-KW"/>
</dbReference>
<reference evidence="13 14" key="1">
    <citation type="submission" date="2015-02" db="EMBL/GenBank/DDBJ databases">
        <authorList>
            <person name="Chooi Y.-H."/>
        </authorList>
    </citation>
    <scope>NUCLEOTIDE SEQUENCE [LARGE SCALE GENOMIC DNA]</scope>
    <source>
        <strain evidence="13">E3</strain>
    </source>
</reference>
<keyword evidence="6" id="KW-0418">Kinase</keyword>
<dbReference type="InterPro" id="IPR043129">
    <property type="entry name" value="ATPase_NBD"/>
</dbReference>
<dbReference type="GO" id="GO:0046872">
    <property type="term" value="F:metal ion binding"/>
    <property type="evidence" value="ECO:0007669"/>
    <property type="project" value="UniProtKB-KW"/>
</dbReference>
<keyword evidence="3" id="KW-0808">Transferase</keyword>
<evidence type="ECO:0000256" key="8">
    <source>
        <dbReference type="ARBA" id="ARBA00022840"/>
    </source>
</evidence>
<dbReference type="Pfam" id="PF00480">
    <property type="entry name" value="ROK"/>
    <property type="match status" value="1"/>
</dbReference>
<evidence type="ECO:0000256" key="3">
    <source>
        <dbReference type="ARBA" id="ARBA00022679"/>
    </source>
</evidence>
<evidence type="ECO:0000313" key="13">
    <source>
        <dbReference type="EMBL" id="CEO99088.1"/>
    </source>
</evidence>
<evidence type="ECO:0000256" key="5">
    <source>
        <dbReference type="ARBA" id="ARBA00022741"/>
    </source>
</evidence>
<dbReference type="InterPro" id="IPR051804">
    <property type="entry name" value="Carb_Metab_Reg_Kinase/Isom"/>
</dbReference>
<dbReference type="STRING" id="37360.A0A0G4IUR8"/>
<dbReference type="PROSITE" id="PS01125">
    <property type="entry name" value="ROK"/>
    <property type="match status" value="1"/>
</dbReference>
<keyword evidence="10" id="KW-0119">Carbohydrate metabolism</keyword>
<keyword evidence="14" id="KW-1185">Reference proteome</keyword>
<dbReference type="GO" id="GO:0008865">
    <property type="term" value="F:fructokinase activity"/>
    <property type="evidence" value="ECO:0007669"/>
    <property type="project" value="UniProtKB-EC"/>
</dbReference>
<dbReference type="EMBL" id="CDSF01000089">
    <property type="protein sequence ID" value="CEO99088.1"/>
    <property type="molecule type" value="Genomic_DNA"/>
</dbReference>
<dbReference type="PANTHER" id="PTHR42742:SF3">
    <property type="entry name" value="FRUCTOKINASE"/>
    <property type="match status" value="1"/>
</dbReference>
<evidence type="ECO:0000256" key="10">
    <source>
        <dbReference type="ARBA" id="ARBA00023277"/>
    </source>
</evidence>
<keyword evidence="7" id="KW-0862">Zinc</keyword>
<keyword evidence="5" id="KW-0547">Nucleotide-binding</keyword>
<comment type="similarity">
    <text evidence="2">Belongs to the ROK (NagC/XylR) family.</text>
</comment>
<accession>A0A0G4IUR8</accession>